<gene>
    <name evidence="2" type="ORF">K450DRAFT_276908</name>
</gene>
<comment type="caution">
    <text evidence="2">The sequence shown here is derived from an EMBL/GenBank/DDBJ whole genome shotgun (WGS) entry which is preliminary data.</text>
</comment>
<dbReference type="Proteomes" id="UP001206595">
    <property type="component" value="Unassembled WGS sequence"/>
</dbReference>
<accession>A0AAD5HJ27</accession>
<dbReference type="EMBL" id="MU620894">
    <property type="protein sequence ID" value="KAI8583908.1"/>
    <property type="molecule type" value="Genomic_DNA"/>
</dbReference>
<evidence type="ECO:0000313" key="2">
    <source>
        <dbReference type="EMBL" id="KAI8583908.1"/>
    </source>
</evidence>
<dbReference type="GeneID" id="75918588"/>
<proteinExistence type="predicted"/>
<sequence>MRTSIIILVTALLAAISVDAIDRRLDYKLAKGQTVDQFCTKWNADCTSTTLVPLLALFARPARSKMKHKRTALQLWLKTTPLNSPNRLVQLLINQQLAVS</sequence>
<reference evidence="2" key="1">
    <citation type="submission" date="2021-06" db="EMBL/GenBank/DDBJ databases">
        <authorList>
            <consortium name="DOE Joint Genome Institute"/>
            <person name="Mondo S.J."/>
            <person name="Amses K.R."/>
            <person name="Simmons D.R."/>
            <person name="Longcore J.E."/>
            <person name="Seto K."/>
            <person name="Alves G.H."/>
            <person name="Bonds A.E."/>
            <person name="Quandt C.A."/>
            <person name="Davis W.J."/>
            <person name="Chang Y."/>
            <person name="Letcher P.M."/>
            <person name="Powell M.J."/>
            <person name="Kuo A."/>
            <person name="Labutti K."/>
            <person name="Pangilinan J."/>
            <person name="Andreopoulos W."/>
            <person name="Tritt A."/>
            <person name="Riley R."/>
            <person name="Hundley H."/>
            <person name="Johnson J."/>
            <person name="Lipzen A."/>
            <person name="Barry K."/>
            <person name="Berbee M.L."/>
            <person name="Buchler N.E."/>
            <person name="Grigoriev I.V."/>
            <person name="Spatafora J.W."/>
            <person name="Stajich J.E."/>
            <person name="James T.Y."/>
        </authorList>
    </citation>
    <scope>NUCLEOTIDE SEQUENCE</scope>
    <source>
        <strain evidence="2">AG</strain>
    </source>
</reference>
<dbReference type="RefSeq" id="XP_051448912.1">
    <property type="nucleotide sequence ID" value="XM_051593246.1"/>
</dbReference>
<reference evidence="2" key="2">
    <citation type="journal article" date="2022" name="Proc. Natl. Acad. Sci. U.S.A.">
        <title>Diploid-dominant life cycles characterize the early evolution of Fungi.</title>
        <authorList>
            <person name="Amses K.R."/>
            <person name="Simmons D.R."/>
            <person name="Longcore J.E."/>
            <person name="Mondo S.J."/>
            <person name="Seto K."/>
            <person name="Jeronimo G.H."/>
            <person name="Bonds A.E."/>
            <person name="Quandt C.A."/>
            <person name="Davis W.J."/>
            <person name="Chang Y."/>
            <person name="Federici B.A."/>
            <person name="Kuo A."/>
            <person name="LaButti K."/>
            <person name="Pangilinan J."/>
            <person name="Andreopoulos W."/>
            <person name="Tritt A."/>
            <person name="Riley R."/>
            <person name="Hundley H."/>
            <person name="Johnson J."/>
            <person name="Lipzen A."/>
            <person name="Barry K."/>
            <person name="Lang B.F."/>
            <person name="Cuomo C.A."/>
            <person name="Buchler N.E."/>
            <person name="Grigoriev I.V."/>
            <person name="Spatafora J.W."/>
            <person name="Stajich J.E."/>
            <person name="James T.Y."/>
        </authorList>
    </citation>
    <scope>NUCLEOTIDE SEQUENCE</scope>
    <source>
        <strain evidence="2">AG</strain>
    </source>
</reference>
<protein>
    <submittedName>
        <fullName evidence="2">Uncharacterized protein</fullName>
    </submittedName>
</protein>
<organism evidence="2 3">
    <name type="scientific">Umbelopsis ramanniana AG</name>
    <dbReference type="NCBI Taxonomy" id="1314678"/>
    <lineage>
        <taxon>Eukaryota</taxon>
        <taxon>Fungi</taxon>
        <taxon>Fungi incertae sedis</taxon>
        <taxon>Mucoromycota</taxon>
        <taxon>Mucoromycotina</taxon>
        <taxon>Umbelopsidomycetes</taxon>
        <taxon>Umbelopsidales</taxon>
        <taxon>Umbelopsidaceae</taxon>
        <taxon>Umbelopsis</taxon>
    </lineage>
</organism>
<keyword evidence="3" id="KW-1185">Reference proteome</keyword>
<dbReference type="AlphaFoldDB" id="A0AAD5HJ27"/>
<keyword evidence="1" id="KW-0732">Signal</keyword>
<feature type="signal peptide" evidence="1">
    <location>
        <begin position="1"/>
        <end position="20"/>
    </location>
</feature>
<feature type="chain" id="PRO_5041955167" evidence="1">
    <location>
        <begin position="21"/>
        <end position="100"/>
    </location>
</feature>
<name>A0AAD5HJ27_UMBRA</name>
<evidence type="ECO:0000256" key="1">
    <source>
        <dbReference type="SAM" id="SignalP"/>
    </source>
</evidence>
<evidence type="ECO:0000313" key="3">
    <source>
        <dbReference type="Proteomes" id="UP001206595"/>
    </source>
</evidence>